<protein>
    <submittedName>
        <fullName evidence="1">Uncharacterized protein</fullName>
    </submittedName>
</protein>
<dbReference type="Proteomes" id="UP000292459">
    <property type="component" value="Unassembled WGS sequence"/>
</dbReference>
<comment type="caution">
    <text evidence="1">The sequence shown here is derived from an EMBL/GenBank/DDBJ whole genome shotgun (WGS) entry which is preliminary data.</text>
</comment>
<proteinExistence type="predicted"/>
<name>A0A4Q7E8X8_9CYAN</name>
<dbReference type="AlphaFoldDB" id="A0A4Q7E8X8"/>
<gene>
    <name evidence="1" type="ORF">DYY88_09615</name>
</gene>
<organism evidence="1 2">
    <name type="scientific">Leptolyngbya iicbica LK</name>
    <dbReference type="NCBI Taxonomy" id="2294035"/>
    <lineage>
        <taxon>Bacteria</taxon>
        <taxon>Bacillati</taxon>
        <taxon>Cyanobacteriota</taxon>
        <taxon>Cyanophyceae</taxon>
        <taxon>Leptolyngbyales</taxon>
        <taxon>Leptolyngbyaceae</taxon>
        <taxon>Leptolyngbya group</taxon>
        <taxon>Leptolyngbya</taxon>
        <taxon>Leptolyngbya iicbica</taxon>
    </lineage>
</organism>
<reference evidence="1 2" key="1">
    <citation type="submission" date="2018-11" db="EMBL/GenBank/DDBJ databases">
        <title>Whole genome sequencing of an environmental sample.</title>
        <authorList>
            <person name="Sarangi A.N."/>
            <person name="Singh D."/>
            <person name="Tripathy S."/>
        </authorList>
    </citation>
    <scope>NUCLEOTIDE SEQUENCE [LARGE SCALE GENOMIC DNA]</scope>
    <source>
        <strain evidence="1 2">Lakshadweep</strain>
    </source>
</reference>
<evidence type="ECO:0000313" key="1">
    <source>
        <dbReference type="EMBL" id="RZM79018.1"/>
    </source>
</evidence>
<keyword evidence="2" id="KW-1185">Reference proteome</keyword>
<evidence type="ECO:0000313" key="2">
    <source>
        <dbReference type="Proteomes" id="UP000292459"/>
    </source>
</evidence>
<accession>A0A4Q7E8X8</accession>
<dbReference type="RefSeq" id="WP_130199381.1">
    <property type="nucleotide sequence ID" value="NZ_QVFV01000002.1"/>
</dbReference>
<dbReference type="EMBL" id="QVFV01000002">
    <property type="protein sequence ID" value="RZM79018.1"/>
    <property type="molecule type" value="Genomic_DNA"/>
</dbReference>
<sequence>MAEAKAAKLESDLLLDRFDWDDWLKNTTSQNTTNKTAHEWVEAFLAWKGESVKDTTIRNDYQPYTQLVDCQQTIRAALLTEACRQGATPNSRAQKAYVRCLKTLALADQK</sequence>